<proteinExistence type="predicted"/>
<keyword evidence="3" id="KW-1185">Reference proteome</keyword>
<reference evidence="2 3" key="1">
    <citation type="journal article" date="2019" name="Int. J. Syst. Evol. Microbiol.">
        <title>The Global Catalogue of Microorganisms (GCM) 10K type strain sequencing project: providing services to taxonomists for standard genome sequencing and annotation.</title>
        <authorList>
            <consortium name="The Broad Institute Genomics Platform"/>
            <consortium name="The Broad Institute Genome Sequencing Center for Infectious Disease"/>
            <person name="Wu L."/>
            <person name="Ma J."/>
        </authorList>
    </citation>
    <scope>NUCLEOTIDE SEQUENCE [LARGE SCALE GENOMIC DNA]</scope>
    <source>
        <strain evidence="2 3">JCM 16374</strain>
    </source>
</reference>
<dbReference type="Proteomes" id="UP001500994">
    <property type="component" value="Unassembled WGS sequence"/>
</dbReference>
<feature type="compositionally biased region" description="Polar residues" evidence="1">
    <location>
        <begin position="1"/>
        <end position="11"/>
    </location>
</feature>
<evidence type="ECO:0000313" key="2">
    <source>
        <dbReference type="EMBL" id="GAA2645708.1"/>
    </source>
</evidence>
<dbReference type="EMBL" id="BAAARK010000001">
    <property type="protein sequence ID" value="GAA2645708.1"/>
    <property type="molecule type" value="Genomic_DNA"/>
</dbReference>
<feature type="region of interest" description="Disordered" evidence="1">
    <location>
        <begin position="1"/>
        <end position="22"/>
    </location>
</feature>
<protein>
    <submittedName>
        <fullName evidence="2">Uncharacterized protein</fullName>
    </submittedName>
</protein>
<feature type="region of interest" description="Disordered" evidence="1">
    <location>
        <begin position="56"/>
        <end position="79"/>
    </location>
</feature>
<evidence type="ECO:0000313" key="3">
    <source>
        <dbReference type="Proteomes" id="UP001500994"/>
    </source>
</evidence>
<gene>
    <name evidence="2" type="ORF">GCM10009864_04960</name>
</gene>
<evidence type="ECO:0000256" key="1">
    <source>
        <dbReference type="SAM" id="MobiDB-lite"/>
    </source>
</evidence>
<comment type="caution">
    <text evidence="2">The sequence shown here is derived from an EMBL/GenBank/DDBJ whole genome shotgun (WGS) entry which is preliminary data.</text>
</comment>
<sequence length="79" mass="8587">MPASTRTTPRIASSPKLRPSRAVGLRREDLDLPLIAASSLRDRFSRYTPYCGRWQRQPGAPAGTHDSRPGACAPGLLSI</sequence>
<organism evidence="2 3">
    <name type="scientific">Streptomyces lunalinharesii</name>
    <dbReference type="NCBI Taxonomy" id="333384"/>
    <lineage>
        <taxon>Bacteria</taxon>
        <taxon>Bacillati</taxon>
        <taxon>Actinomycetota</taxon>
        <taxon>Actinomycetes</taxon>
        <taxon>Kitasatosporales</taxon>
        <taxon>Streptomycetaceae</taxon>
        <taxon>Streptomyces</taxon>
    </lineage>
</organism>
<accession>A0ABN3R7D4</accession>
<name>A0ABN3R7D4_9ACTN</name>